<dbReference type="InterPro" id="IPR011991">
    <property type="entry name" value="ArsR-like_HTH"/>
</dbReference>
<dbReference type="PRINTS" id="PR00598">
    <property type="entry name" value="HTHMARR"/>
</dbReference>
<dbReference type="Proteomes" id="UP001500449">
    <property type="component" value="Unassembled WGS sequence"/>
</dbReference>
<evidence type="ECO:0000313" key="2">
    <source>
        <dbReference type="EMBL" id="GAA1837972.1"/>
    </source>
</evidence>
<dbReference type="InterPro" id="IPR036388">
    <property type="entry name" value="WH-like_DNA-bd_sf"/>
</dbReference>
<organism evidence="2 3">
    <name type="scientific">Pseudonocardia ailaonensis</name>
    <dbReference type="NCBI Taxonomy" id="367279"/>
    <lineage>
        <taxon>Bacteria</taxon>
        <taxon>Bacillati</taxon>
        <taxon>Actinomycetota</taxon>
        <taxon>Actinomycetes</taxon>
        <taxon>Pseudonocardiales</taxon>
        <taxon>Pseudonocardiaceae</taxon>
        <taxon>Pseudonocardia</taxon>
    </lineage>
</organism>
<evidence type="ECO:0000259" key="1">
    <source>
        <dbReference type="PROSITE" id="PS50995"/>
    </source>
</evidence>
<dbReference type="Pfam" id="PF12802">
    <property type="entry name" value="MarR_2"/>
    <property type="match status" value="1"/>
</dbReference>
<dbReference type="RefSeq" id="WP_344414021.1">
    <property type="nucleotide sequence ID" value="NZ_BAAAQK010000004.1"/>
</dbReference>
<gene>
    <name evidence="2" type="ORF">GCM10009836_15980</name>
</gene>
<reference evidence="2 3" key="1">
    <citation type="journal article" date="2019" name="Int. J. Syst. Evol. Microbiol.">
        <title>The Global Catalogue of Microorganisms (GCM) 10K type strain sequencing project: providing services to taxonomists for standard genome sequencing and annotation.</title>
        <authorList>
            <consortium name="The Broad Institute Genomics Platform"/>
            <consortium name="The Broad Institute Genome Sequencing Center for Infectious Disease"/>
            <person name="Wu L."/>
            <person name="Ma J."/>
        </authorList>
    </citation>
    <scope>NUCLEOTIDE SEQUENCE [LARGE SCALE GENOMIC DNA]</scope>
    <source>
        <strain evidence="2 3">JCM 16009</strain>
    </source>
</reference>
<proteinExistence type="predicted"/>
<dbReference type="InterPro" id="IPR000835">
    <property type="entry name" value="HTH_MarR-typ"/>
</dbReference>
<dbReference type="SUPFAM" id="SSF46785">
    <property type="entry name" value="Winged helix' DNA-binding domain"/>
    <property type="match status" value="1"/>
</dbReference>
<dbReference type="InterPro" id="IPR036390">
    <property type="entry name" value="WH_DNA-bd_sf"/>
</dbReference>
<dbReference type="SMART" id="SM00347">
    <property type="entry name" value="HTH_MARR"/>
    <property type="match status" value="1"/>
</dbReference>
<dbReference type="InterPro" id="IPR039422">
    <property type="entry name" value="MarR/SlyA-like"/>
</dbReference>
<feature type="domain" description="HTH marR-type" evidence="1">
    <location>
        <begin position="1"/>
        <end position="136"/>
    </location>
</feature>
<name>A0ABN2MUL9_9PSEU</name>
<sequence>MSELAVRLKDVVAATDAYRQTAARLLGLGVPEATILVHLLHEGPRTPSALARRVGVSPASATAQLDRLELAGNVVRRGNPRDRRSILVDLTDRGRELGSRLFAAYSAEIDDGTADVDPATVAEMAVVLDHLTRRLEDKAADEPALAAELEELRGDRSTFP</sequence>
<evidence type="ECO:0000313" key="3">
    <source>
        <dbReference type="Proteomes" id="UP001500449"/>
    </source>
</evidence>
<accession>A0ABN2MUL9</accession>
<comment type="caution">
    <text evidence="2">The sequence shown here is derived from an EMBL/GenBank/DDBJ whole genome shotgun (WGS) entry which is preliminary data.</text>
</comment>
<dbReference type="PANTHER" id="PTHR33164:SF43">
    <property type="entry name" value="HTH-TYPE TRANSCRIPTIONAL REPRESSOR YETL"/>
    <property type="match status" value="1"/>
</dbReference>
<dbReference type="Gene3D" id="1.10.10.10">
    <property type="entry name" value="Winged helix-like DNA-binding domain superfamily/Winged helix DNA-binding domain"/>
    <property type="match status" value="1"/>
</dbReference>
<dbReference type="EMBL" id="BAAAQK010000004">
    <property type="protein sequence ID" value="GAA1837972.1"/>
    <property type="molecule type" value="Genomic_DNA"/>
</dbReference>
<protein>
    <submittedName>
        <fullName evidence="2">MarR family transcriptional regulator</fullName>
    </submittedName>
</protein>
<dbReference type="PROSITE" id="PS50995">
    <property type="entry name" value="HTH_MARR_2"/>
    <property type="match status" value="1"/>
</dbReference>
<keyword evidence="3" id="KW-1185">Reference proteome</keyword>
<dbReference type="PANTHER" id="PTHR33164">
    <property type="entry name" value="TRANSCRIPTIONAL REGULATOR, MARR FAMILY"/>
    <property type="match status" value="1"/>
</dbReference>
<dbReference type="CDD" id="cd00090">
    <property type="entry name" value="HTH_ARSR"/>
    <property type="match status" value="1"/>
</dbReference>